<feature type="repeat" description="PPR" evidence="7">
    <location>
        <begin position="383"/>
        <end position="417"/>
    </location>
</feature>
<evidence type="ECO:0000256" key="8">
    <source>
        <dbReference type="SAM" id="Phobius"/>
    </source>
</evidence>
<evidence type="ECO:0000256" key="7">
    <source>
        <dbReference type="PROSITE-ProRule" id="PRU00708"/>
    </source>
</evidence>
<reference evidence="9 10" key="1">
    <citation type="submission" date="2016-02" db="EMBL/GenBank/DDBJ databases">
        <title>Genome analysis of coral dinoflagellate symbionts highlights evolutionary adaptations to a symbiotic lifestyle.</title>
        <authorList>
            <person name="Aranda M."/>
            <person name="Li Y."/>
            <person name="Liew Y.J."/>
            <person name="Baumgarten S."/>
            <person name="Simakov O."/>
            <person name="Wilson M."/>
            <person name="Piel J."/>
            <person name="Ashoor H."/>
            <person name="Bougouffa S."/>
            <person name="Bajic V.B."/>
            <person name="Ryu T."/>
            <person name="Ravasi T."/>
            <person name="Bayer T."/>
            <person name="Micklem G."/>
            <person name="Kim H."/>
            <person name="Bhak J."/>
            <person name="Lajeunesse T.C."/>
            <person name="Voolstra C.R."/>
        </authorList>
    </citation>
    <scope>NUCLEOTIDE SEQUENCE [LARGE SCALE GENOMIC DNA]</scope>
    <source>
        <strain evidence="9 10">CCMP2467</strain>
    </source>
</reference>
<dbReference type="Pfam" id="PF01036">
    <property type="entry name" value="Bac_rhodopsin"/>
    <property type="match status" value="1"/>
</dbReference>
<evidence type="ECO:0000256" key="5">
    <source>
        <dbReference type="ARBA" id="ARBA00022989"/>
    </source>
</evidence>
<dbReference type="GO" id="GO:0016020">
    <property type="term" value="C:membrane"/>
    <property type="evidence" value="ECO:0007669"/>
    <property type="project" value="UniProtKB-SubCell"/>
</dbReference>
<dbReference type="SUPFAM" id="SSF81321">
    <property type="entry name" value="Family A G protein-coupled receptor-like"/>
    <property type="match status" value="1"/>
</dbReference>
<keyword evidence="5 8" id="KW-1133">Transmembrane helix</keyword>
<proteinExistence type="inferred from homology"/>
<sequence length="1103" mass="119181">MQKADVYWRQKTQLVRDWGRQRRWQQAAALFLAEWDTDQLPDLRACNACAQTFARSGRWEEIIQLFACMDRASLSPDAITATAAVGALGKSARWQLAFWLLDDLQQGRLAADSWLLAAASAAAATSGAWEASLIFIDESAEVVTYSSVITACERGGQWQRALLLFHQMKVEGVEANVVTYNTAMTACERGSHWPGSLELFEEMEEHKLLPTVVSFGAAINACGQGQSWERVLAFLAKMRASDVRGNRVIYTGSMDALSSASQWQLALLLWDDLRNDPGNQIDAASFSIAMGAWACGTHWQQALSLLHVLDTRGGIDAAAQVSALGALAAAQQWEVSVCLLCNAEKSPGAAVVAAAGLSAVAAAQRWEVVLRLLEDETLQCADDAVAYGVAMTCCGRTGRWEWSLELLRRLKVASIRSNSVIFNAAIASCDASAEWQRALSMLEDMRHAKVAADVVSYGAAISACEKCKKWRHGLALLDELRGQDLAANVVALSAAIGSCGEVQWRRTLVLLKAMLEQQLQPNEVTFTSIVSACAGALRWEVAVKMLTEMNCCGISGGVVASSRVLEALERAAAAPAAPSTLQCVLARGERLCGELVSEKNRATRFKLSGCCRSIAWLSARKYSSEAMTDTSPDQSIVQAVMGMSSVFLYLSCLCLFFMGQKDVSRPYNMIACLVTFIAGSAYLGMSSGLFVHVVDGRHVYCLRYVDWCFTTALMLLDLALMRGADMKATAALIGIDVAMILMALMAALSTSNAGKWGFFGMGTVCFAGMVAFLFTVLQRAAEERGGEAEGKFKFVASRTIELWCLYPVIFALGELTHTIPEELEVVGYSVADVLAKSGIPMMIWIWSIFETKATSLPTILENEKDLSRRTARPWLQSKGDEDPGTFWGFQFGNFAPAQVFLRSEVGLAFLLVQHQHAEFSLVPASSQNTTVTTAGEEQISARIAFSALSLLCRLLSPPWLASASNFADLAAAAGLDLVRGTMSTSATSTISPGREPTAGDIGEIAVQPTSGATAVIEPDASSPPPSGAVPLADPFNFRDFGIQTEGEIFIMNFLAGTSVEAFTAAIRALSPEDRDRLVAAHAVAVDQPHTPTWRLPTGWRSPR</sequence>
<dbReference type="InterPro" id="IPR002885">
    <property type="entry name" value="PPR_rpt"/>
</dbReference>
<dbReference type="PROSITE" id="PS51375">
    <property type="entry name" value="PPR"/>
    <property type="match status" value="4"/>
</dbReference>
<evidence type="ECO:0000256" key="1">
    <source>
        <dbReference type="ARBA" id="ARBA00004141"/>
    </source>
</evidence>
<dbReference type="Gene3D" id="1.25.40.10">
    <property type="entry name" value="Tetratricopeptide repeat domain"/>
    <property type="match status" value="4"/>
</dbReference>
<dbReference type="Pfam" id="PF13041">
    <property type="entry name" value="PPR_2"/>
    <property type="match status" value="1"/>
</dbReference>
<comment type="caution">
    <text evidence="9">The sequence shown here is derived from an EMBL/GenBank/DDBJ whole genome shotgun (WGS) entry which is preliminary data.</text>
</comment>
<evidence type="ECO:0000313" key="9">
    <source>
        <dbReference type="EMBL" id="OLP85507.1"/>
    </source>
</evidence>
<dbReference type="PANTHER" id="PTHR47447:SF17">
    <property type="entry name" value="OS12G0638900 PROTEIN"/>
    <property type="match status" value="1"/>
</dbReference>
<keyword evidence="10" id="KW-1185">Reference proteome</keyword>
<dbReference type="Pfam" id="PF01535">
    <property type="entry name" value="PPR"/>
    <property type="match status" value="3"/>
</dbReference>
<feature type="transmembrane region" description="Helical" evidence="8">
    <location>
        <begin position="728"/>
        <end position="750"/>
    </location>
</feature>
<dbReference type="Gene3D" id="1.20.1070.10">
    <property type="entry name" value="Rhodopsin 7-helix transmembrane proteins"/>
    <property type="match status" value="1"/>
</dbReference>
<feature type="transmembrane region" description="Helical" evidence="8">
    <location>
        <begin position="756"/>
        <end position="777"/>
    </location>
</feature>
<dbReference type="PRINTS" id="PR00251">
    <property type="entry name" value="BACTRLOPSIN"/>
</dbReference>
<dbReference type="CDD" id="cd14965">
    <property type="entry name" value="7tm_Opsins_type1"/>
    <property type="match status" value="1"/>
</dbReference>
<feature type="repeat" description="PPR" evidence="7">
    <location>
        <begin position="42"/>
        <end position="76"/>
    </location>
</feature>
<protein>
    <submittedName>
        <fullName evidence="9">Protein Rf1, mitochondrial</fullName>
    </submittedName>
</protein>
<feature type="transmembrane region" description="Helical" evidence="8">
    <location>
        <begin position="670"/>
        <end position="692"/>
    </location>
</feature>
<organism evidence="9 10">
    <name type="scientific">Symbiodinium microadriaticum</name>
    <name type="common">Dinoflagellate</name>
    <name type="synonym">Zooxanthella microadriatica</name>
    <dbReference type="NCBI Taxonomy" id="2951"/>
    <lineage>
        <taxon>Eukaryota</taxon>
        <taxon>Sar</taxon>
        <taxon>Alveolata</taxon>
        <taxon>Dinophyceae</taxon>
        <taxon>Suessiales</taxon>
        <taxon>Symbiodiniaceae</taxon>
        <taxon>Symbiodinium</taxon>
    </lineage>
</organism>
<dbReference type="Proteomes" id="UP000186817">
    <property type="component" value="Unassembled WGS sequence"/>
</dbReference>
<dbReference type="InterPro" id="IPR011990">
    <property type="entry name" value="TPR-like_helical_dom_sf"/>
</dbReference>
<feature type="transmembrane region" description="Helical" evidence="8">
    <location>
        <begin position="636"/>
        <end position="658"/>
    </location>
</feature>
<dbReference type="PANTHER" id="PTHR47447">
    <property type="entry name" value="OS03G0856100 PROTEIN"/>
    <property type="match status" value="1"/>
</dbReference>
<evidence type="ECO:0000256" key="4">
    <source>
        <dbReference type="ARBA" id="ARBA00022737"/>
    </source>
</evidence>
<keyword evidence="3 8" id="KW-0812">Transmembrane</keyword>
<keyword evidence="6 8" id="KW-0472">Membrane</keyword>
<dbReference type="OrthoDB" id="435500at2759"/>
<dbReference type="InterPro" id="IPR001425">
    <property type="entry name" value="Arc/bac/fun_rhodopsins"/>
</dbReference>
<dbReference type="NCBIfam" id="TIGR00756">
    <property type="entry name" value="PPR"/>
    <property type="match status" value="2"/>
</dbReference>
<evidence type="ECO:0000313" key="10">
    <source>
        <dbReference type="Proteomes" id="UP000186817"/>
    </source>
</evidence>
<comment type="subcellular location">
    <subcellularLocation>
        <location evidence="1">Membrane</location>
        <topology evidence="1">Multi-pass membrane protein</topology>
    </subcellularLocation>
</comment>
<dbReference type="EMBL" id="LSRX01000973">
    <property type="protein sequence ID" value="OLP85507.1"/>
    <property type="molecule type" value="Genomic_DNA"/>
</dbReference>
<evidence type="ECO:0000256" key="3">
    <source>
        <dbReference type="ARBA" id="ARBA00022692"/>
    </source>
</evidence>
<evidence type="ECO:0000256" key="6">
    <source>
        <dbReference type="ARBA" id="ARBA00023136"/>
    </source>
</evidence>
<gene>
    <name evidence="9" type="primary">Rf1</name>
    <name evidence="9" type="ORF">AK812_SmicGene33477</name>
</gene>
<comment type="similarity">
    <text evidence="2">Belongs to the archaeal/bacterial/fungal opsin family.</text>
</comment>
<dbReference type="AlphaFoldDB" id="A0A1Q9CRJ3"/>
<dbReference type="SMART" id="SM01021">
    <property type="entry name" value="Bac_rhodopsin"/>
    <property type="match status" value="1"/>
</dbReference>
<feature type="repeat" description="PPR" evidence="7">
    <location>
        <begin position="176"/>
        <end position="210"/>
    </location>
</feature>
<evidence type="ECO:0000256" key="2">
    <source>
        <dbReference type="ARBA" id="ARBA00008130"/>
    </source>
</evidence>
<accession>A0A1Q9CRJ3</accession>
<name>A0A1Q9CRJ3_SYMMI</name>
<feature type="repeat" description="PPR" evidence="7">
    <location>
        <begin position="141"/>
        <end position="175"/>
    </location>
</feature>
<keyword evidence="4" id="KW-0677">Repeat</keyword>